<dbReference type="GO" id="GO:0005634">
    <property type="term" value="C:nucleus"/>
    <property type="evidence" value="ECO:0007669"/>
    <property type="project" value="TreeGrafter"/>
</dbReference>
<evidence type="ECO:0000313" key="9">
    <source>
        <dbReference type="EMBL" id="KAH7376723.1"/>
    </source>
</evidence>
<dbReference type="Proteomes" id="UP000813385">
    <property type="component" value="Unassembled WGS sequence"/>
</dbReference>
<organism evidence="9 10">
    <name type="scientific">Plectosphaerella cucumerina</name>
    <dbReference type="NCBI Taxonomy" id="40658"/>
    <lineage>
        <taxon>Eukaryota</taxon>
        <taxon>Fungi</taxon>
        <taxon>Dikarya</taxon>
        <taxon>Ascomycota</taxon>
        <taxon>Pezizomycotina</taxon>
        <taxon>Sordariomycetes</taxon>
        <taxon>Hypocreomycetidae</taxon>
        <taxon>Glomerellales</taxon>
        <taxon>Plectosphaerellaceae</taxon>
        <taxon>Plectosphaerella</taxon>
    </lineage>
</organism>
<dbReference type="CDD" id="cd00067">
    <property type="entry name" value="GAL4"/>
    <property type="match status" value="1"/>
</dbReference>
<dbReference type="AlphaFoldDB" id="A0A8K0TW66"/>
<comment type="caution">
    <text evidence="9">The sequence shown here is derived from an EMBL/GenBank/DDBJ whole genome shotgun (WGS) entry which is preliminary data.</text>
</comment>
<feature type="compositionally biased region" description="Polar residues" evidence="7">
    <location>
        <begin position="80"/>
        <end position="98"/>
    </location>
</feature>
<dbReference type="PROSITE" id="PS00463">
    <property type="entry name" value="ZN2_CY6_FUNGAL_1"/>
    <property type="match status" value="1"/>
</dbReference>
<dbReference type="GO" id="GO:0008270">
    <property type="term" value="F:zinc ion binding"/>
    <property type="evidence" value="ECO:0007669"/>
    <property type="project" value="InterPro"/>
</dbReference>
<name>A0A8K0TW66_9PEZI</name>
<evidence type="ECO:0000313" key="10">
    <source>
        <dbReference type="Proteomes" id="UP000813385"/>
    </source>
</evidence>
<dbReference type="InterPro" id="IPR001138">
    <property type="entry name" value="Zn2Cys6_DnaBD"/>
</dbReference>
<dbReference type="EMBL" id="JAGPXD010000001">
    <property type="protein sequence ID" value="KAH7376723.1"/>
    <property type="molecule type" value="Genomic_DNA"/>
</dbReference>
<reference evidence="9" key="1">
    <citation type="journal article" date="2021" name="Nat. Commun.">
        <title>Genetic determinants of endophytism in the Arabidopsis root mycobiome.</title>
        <authorList>
            <person name="Mesny F."/>
            <person name="Miyauchi S."/>
            <person name="Thiergart T."/>
            <person name="Pickel B."/>
            <person name="Atanasova L."/>
            <person name="Karlsson M."/>
            <person name="Huettel B."/>
            <person name="Barry K.W."/>
            <person name="Haridas S."/>
            <person name="Chen C."/>
            <person name="Bauer D."/>
            <person name="Andreopoulos W."/>
            <person name="Pangilinan J."/>
            <person name="LaButti K."/>
            <person name="Riley R."/>
            <person name="Lipzen A."/>
            <person name="Clum A."/>
            <person name="Drula E."/>
            <person name="Henrissat B."/>
            <person name="Kohler A."/>
            <person name="Grigoriev I.V."/>
            <person name="Martin F.M."/>
            <person name="Hacquard S."/>
        </authorList>
    </citation>
    <scope>NUCLEOTIDE SEQUENCE</scope>
    <source>
        <strain evidence="9">MPI-CAGE-AT-0016</strain>
    </source>
</reference>
<dbReference type="PROSITE" id="PS50048">
    <property type="entry name" value="ZN2_CY6_FUNGAL_2"/>
    <property type="match status" value="1"/>
</dbReference>
<dbReference type="Gene3D" id="4.10.240.10">
    <property type="entry name" value="Zn(2)-C6 fungal-type DNA-binding domain"/>
    <property type="match status" value="1"/>
</dbReference>
<evidence type="ECO:0000256" key="4">
    <source>
        <dbReference type="ARBA" id="ARBA00023125"/>
    </source>
</evidence>
<sequence>MDQLPPRRRRRPALSCLECRRRKIRCDRANPCGHCTLVKLRCEFPEYHGPPRPPRSDTSASEKAVPSVQVTPEEAPFAKSTPQSTAGTVSLQGSSNAGSGPPIQPISNSDEGALKVILDKGRVSSYRAGIASAFEPILACYTAATGISTYLTQASQEGCAVTHSFQGVDTFDDITRLSELLQQSKLLSREIKAGLATGCVEDELLLQPRAICDAMARLYFATFESTTRILHAGTFWSEYERFWTPGESVSPDQRLRVLLVVALGSSIFEHPDGLTRVQWYRRANHWLRSAESWLKAPLKGARRSLGGIQIHCLVFVARGVFSINDGDAWVATGSFVHEAMRAGLHRDPKHLPNLSCLEMEVRRRLWATILELVAQSSLDTAMPPRISLDEYDTEAPANINDSDLERATTTVEAQPLETTYTDTSLQIVLLESVPTRLRILQKIYGLGADIPYSDVLSLSAEMISACRRGSTYLARHETQANAGMMAFRRNLLDFLVRRFLLALHCPYATKAPENPLYESSVKSSLDAAMSILSPEPNETFARLLAVSGGLFKNALRNAMMTIGMELLVQVERQRLDGTLHRSQQYRMFLAQKLEEMIDLSVRRISHGETNIKGPMFLGMILALAEAGVTGSSASVEVLVARAARVNLEMSYGLLQVLADEVGVPTSPGMDDGTLPSLTCSEDWEDAMGGMNWDMDLFFPRGGMYE</sequence>
<evidence type="ECO:0000256" key="2">
    <source>
        <dbReference type="ARBA" id="ARBA00022833"/>
    </source>
</evidence>
<evidence type="ECO:0000256" key="1">
    <source>
        <dbReference type="ARBA" id="ARBA00022723"/>
    </source>
</evidence>
<dbReference type="OrthoDB" id="4337792at2759"/>
<accession>A0A8K0TW66</accession>
<keyword evidence="4" id="KW-0238">DNA-binding</keyword>
<dbReference type="CDD" id="cd12148">
    <property type="entry name" value="fungal_TF_MHR"/>
    <property type="match status" value="1"/>
</dbReference>
<keyword evidence="1" id="KW-0479">Metal-binding</keyword>
<evidence type="ECO:0000256" key="5">
    <source>
        <dbReference type="ARBA" id="ARBA00023163"/>
    </source>
</evidence>
<feature type="region of interest" description="Disordered" evidence="7">
    <location>
        <begin position="49"/>
        <end position="108"/>
    </location>
</feature>
<dbReference type="PANTHER" id="PTHR31944:SF129">
    <property type="entry name" value="ASPYRIDONES CLUSTER REGULATOR APDR-RELATED"/>
    <property type="match status" value="1"/>
</dbReference>
<dbReference type="Pfam" id="PF00172">
    <property type="entry name" value="Zn_clus"/>
    <property type="match status" value="1"/>
</dbReference>
<evidence type="ECO:0000256" key="3">
    <source>
        <dbReference type="ARBA" id="ARBA00023015"/>
    </source>
</evidence>
<keyword evidence="2" id="KW-0862">Zinc</keyword>
<evidence type="ECO:0000259" key="8">
    <source>
        <dbReference type="PROSITE" id="PS50048"/>
    </source>
</evidence>
<dbReference type="InterPro" id="IPR036864">
    <property type="entry name" value="Zn2-C6_fun-type_DNA-bd_sf"/>
</dbReference>
<dbReference type="SUPFAM" id="SSF57701">
    <property type="entry name" value="Zn2/Cys6 DNA-binding domain"/>
    <property type="match status" value="1"/>
</dbReference>
<evidence type="ECO:0000256" key="7">
    <source>
        <dbReference type="SAM" id="MobiDB-lite"/>
    </source>
</evidence>
<keyword evidence="10" id="KW-1185">Reference proteome</keyword>
<dbReference type="GO" id="GO:0001228">
    <property type="term" value="F:DNA-binding transcription activator activity, RNA polymerase II-specific"/>
    <property type="evidence" value="ECO:0007669"/>
    <property type="project" value="TreeGrafter"/>
</dbReference>
<dbReference type="PANTHER" id="PTHR31944">
    <property type="entry name" value="HEME-RESPONSIVE ZINC FINGER TRANSCRIPTION FACTOR HAP1"/>
    <property type="match status" value="1"/>
</dbReference>
<keyword evidence="5" id="KW-0804">Transcription</keyword>
<dbReference type="SMART" id="SM00066">
    <property type="entry name" value="GAL4"/>
    <property type="match status" value="1"/>
</dbReference>
<gene>
    <name evidence="9" type="ORF">B0T11DRAFT_272835</name>
</gene>
<keyword evidence="3" id="KW-0805">Transcription regulation</keyword>
<dbReference type="InterPro" id="IPR007219">
    <property type="entry name" value="XnlR_reg_dom"/>
</dbReference>
<evidence type="ECO:0000256" key="6">
    <source>
        <dbReference type="ARBA" id="ARBA00023242"/>
    </source>
</evidence>
<feature type="domain" description="Zn(2)-C6 fungal-type" evidence="8">
    <location>
        <begin position="15"/>
        <end position="44"/>
    </location>
</feature>
<dbReference type="GO" id="GO:0006351">
    <property type="term" value="P:DNA-templated transcription"/>
    <property type="evidence" value="ECO:0007669"/>
    <property type="project" value="InterPro"/>
</dbReference>
<protein>
    <recommendedName>
        <fullName evidence="8">Zn(2)-C6 fungal-type domain-containing protein</fullName>
    </recommendedName>
</protein>
<keyword evidence="6" id="KW-0539">Nucleus</keyword>
<dbReference type="GO" id="GO:0000978">
    <property type="term" value="F:RNA polymerase II cis-regulatory region sequence-specific DNA binding"/>
    <property type="evidence" value="ECO:0007669"/>
    <property type="project" value="TreeGrafter"/>
</dbReference>
<dbReference type="InterPro" id="IPR051430">
    <property type="entry name" value="Fungal_TF_Env_Response"/>
</dbReference>
<proteinExistence type="predicted"/>
<dbReference type="SMART" id="SM00906">
    <property type="entry name" value="Fungal_trans"/>
    <property type="match status" value="1"/>
</dbReference>
<dbReference type="Pfam" id="PF04082">
    <property type="entry name" value="Fungal_trans"/>
    <property type="match status" value="1"/>
</dbReference>